<dbReference type="PANTHER" id="PTHR16023">
    <property type="entry name" value="TAX1 BINDING PROTEIN-RELATED"/>
    <property type="match status" value="1"/>
</dbReference>
<gene>
    <name evidence="1" type="ORF">MP_TR1190_c0_g1_i1_g.2985</name>
</gene>
<proteinExistence type="predicted"/>
<dbReference type="GO" id="GO:0070772">
    <property type="term" value="C:PAS complex"/>
    <property type="evidence" value="ECO:0007669"/>
    <property type="project" value="InterPro"/>
</dbReference>
<name>A0A1J3K8F7_NOCCA</name>
<organism evidence="1">
    <name type="scientific">Noccaea caerulescens</name>
    <name type="common">Alpine penny-cress</name>
    <name type="synonym">Thlaspi caerulescens</name>
    <dbReference type="NCBI Taxonomy" id="107243"/>
    <lineage>
        <taxon>Eukaryota</taxon>
        <taxon>Viridiplantae</taxon>
        <taxon>Streptophyta</taxon>
        <taxon>Embryophyta</taxon>
        <taxon>Tracheophyta</taxon>
        <taxon>Spermatophyta</taxon>
        <taxon>Magnoliopsida</taxon>
        <taxon>eudicotyledons</taxon>
        <taxon>Gunneridae</taxon>
        <taxon>Pentapetalae</taxon>
        <taxon>rosids</taxon>
        <taxon>malvids</taxon>
        <taxon>Brassicales</taxon>
        <taxon>Brassicaceae</taxon>
        <taxon>Coluteocarpeae</taxon>
        <taxon>Noccaea</taxon>
    </lineage>
</organism>
<dbReference type="Gene3D" id="1.25.10.10">
    <property type="entry name" value="Leucine-rich Repeat Variant"/>
    <property type="match status" value="1"/>
</dbReference>
<dbReference type="SUPFAM" id="SSF48371">
    <property type="entry name" value="ARM repeat"/>
    <property type="match status" value="1"/>
</dbReference>
<dbReference type="GO" id="GO:0010008">
    <property type="term" value="C:endosome membrane"/>
    <property type="evidence" value="ECO:0007669"/>
    <property type="project" value="TreeGrafter"/>
</dbReference>
<dbReference type="PANTHER" id="PTHR16023:SF0">
    <property type="entry name" value="PROTEIN VAC14 HOMOLOG"/>
    <property type="match status" value="1"/>
</dbReference>
<dbReference type="EMBL" id="GEVM01005073">
    <property type="protein sequence ID" value="JAV00866.1"/>
    <property type="molecule type" value="Transcribed_RNA"/>
</dbReference>
<protein>
    <submittedName>
        <fullName evidence="1">Protein VAC14-like protein</fullName>
    </submittedName>
</protein>
<evidence type="ECO:0000313" key="1">
    <source>
        <dbReference type="EMBL" id="JAV00866.1"/>
    </source>
</evidence>
<dbReference type="InterPro" id="IPR016024">
    <property type="entry name" value="ARM-type_fold"/>
</dbReference>
<dbReference type="InterPro" id="IPR011989">
    <property type="entry name" value="ARM-like"/>
</dbReference>
<dbReference type="GO" id="GO:0006661">
    <property type="term" value="P:phosphatidylinositol biosynthetic process"/>
    <property type="evidence" value="ECO:0007669"/>
    <property type="project" value="InterPro"/>
</dbReference>
<dbReference type="InterPro" id="IPR026825">
    <property type="entry name" value="Vac14"/>
</dbReference>
<accession>A0A1J3K8F7</accession>
<sequence>MAGVDVGHELPEVDPGEALKAYRNINGDIRKLISFFASFQIRGVCNRDELSILQPWEDFFNRRSRNVDDEGLKIYNVANRKDTLFCIATLIGELPGDITQHMDLILPIITLGIGDVDPSIQNWGCVALRALLLHLPDQAIKSFDIILEALLVQCKAPLFRRPVVKQNVAETNRQLAEIVKQDPGSLQVFILLFQRLGDTGSPRSRRFLIHWLVDFICDDMFRSLPVILVGLFNMTMIPNTAARDAWMFFKPMTKAREHIRSFREKVETGNVDHYVSANVCDTVSVVAQIIQKPPSEDAKAEAFKWASVMIKRFPHKVLKHDDFKTVLLQDLDIPEAHFLMGLDIAIKGSDFKAARRHLFKAINHVKEATIAMAIVAIFSEKLEVAESFADIAYTEGWKEVSRMKESVLSTVGQMKEDSTLATFKVKMPACAQSHTTHSQCKLCYMFLCAEEFATLIKN</sequence>
<dbReference type="AlphaFoldDB" id="A0A1J3K8F7"/>
<reference evidence="1" key="1">
    <citation type="submission" date="2016-07" db="EMBL/GenBank/DDBJ databases">
        <title>De novo transcriptome assembly of four accessions of the metal hyperaccumulator plant Noccaea caerulescens.</title>
        <authorList>
            <person name="Blande D."/>
            <person name="Halimaa P."/>
            <person name="Tervahauta A.I."/>
            <person name="Aarts M.G."/>
            <person name="Karenlampi S.O."/>
        </authorList>
    </citation>
    <scope>NUCLEOTIDE SEQUENCE</scope>
</reference>